<dbReference type="EMBL" id="LXEY01000020">
    <property type="protein sequence ID" value="OAV60301.1"/>
    <property type="molecule type" value="Genomic_DNA"/>
</dbReference>
<keyword evidence="1" id="KW-1133">Transmembrane helix</keyword>
<evidence type="ECO:0000313" key="3">
    <source>
        <dbReference type="Proteomes" id="UP000078292"/>
    </source>
</evidence>
<accession>A0A1B7LYG5</accession>
<feature type="transmembrane region" description="Helical" evidence="1">
    <location>
        <begin position="76"/>
        <end position="95"/>
    </location>
</feature>
<name>A0A1B7LYG5_9MICC</name>
<dbReference type="Pfam" id="PF09997">
    <property type="entry name" value="DUF2238"/>
    <property type="match status" value="1"/>
</dbReference>
<keyword evidence="1" id="KW-0472">Membrane</keyword>
<keyword evidence="3" id="KW-1185">Reference proteome</keyword>
<dbReference type="InterPro" id="IPR014509">
    <property type="entry name" value="YjdF-like"/>
</dbReference>
<organism evidence="2 3">
    <name type="scientific">Enteractinococcus helveticum</name>
    <dbReference type="NCBI Taxonomy" id="1837282"/>
    <lineage>
        <taxon>Bacteria</taxon>
        <taxon>Bacillati</taxon>
        <taxon>Actinomycetota</taxon>
        <taxon>Actinomycetes</taxon>
        <taxon>Micrococcales</taxon>
        <taxon>Micrococcaceae</taxon>
    </lineage>
</organism>
<gene>
    <name evidence="2" type="ORF">A6F49_13125</name>
</gene>
<reference evidence="2 3" key="1">
    <citation type="submission" date="2016-04" db="EMBL/GenBank/DDBJ databases">
        <title>First whole genome shotgun sequence of the bacterium Enteractinococcus sp. strain UASWS1574.</title>
        <authorList>
            <person name="Crovadore J."/>
            <person name="Chablais R."/>
            <person name="Lefort F."/>
        </authorList>
    </citation>
    <scope>NUCLEOTIDE SEQUENCE [LARGE SCALE GENOMIC DNA]</scope>
    <source>
        <strain evidence="2 3">UASWS1574</strain>
    </source>
</reference>
<dbReference type="AlphaFoldDB" id="A0A1B7LYG5"/>
<protein>
    <submittedName>
        <fullName evidence="2">Uncharacterized protein</fullName>
    </submittedName>
</protein>
<keyword evidence="1" id="KW-0812">Transmembrane</keyword>
<feature type="transmembrane region" description="Helical" evidence="1">
    <location>
        <begin position="48"/>
        <end position="64"/>
    </location>
</feature>
<dbReference type="Proteomes" id="UP000078292">
    <property type="component" value="Unassembled WGS sequence"/>
</dbReference>
<dbReference type="RefSeq" id="WP_043056822.1">
    <property type="nucleotide sequence ID" value="NZ_LXEY01000020.1"/>
</dbReference>
<evidence type="ECO:0000256" key="1">
    <source>
        <dbReference type="SAM" id="Phobius"/>
    </source>
</evidence>
<dbReference type="OrthoDB" id="4966203at2"/>
<feature type="transmembrane region" description="Helical" evidence="1">
    <location>
        <begin position="177"/>
        <end position="197"/>
    </location>
</feature>
<sequence>MGLEPLAWSAKPRLDTVLSTRQLPMVVAGLLFVCSTGLALVNGWQAEAVIALVLSTLVVAPWLVERWSDVKIPINMQIQYGMLIVTGPYLGGYWGWYDAWPPWDTLVHFYSGFFISFVLGVVLGKTLHTYRLNFPVWLEMVTLITVKAFIALLWEIAEFVFDLMFATSAQGDNLDTMTDMIAALIPSILIAIALYTYRRKGTFTYIGSLLDAGRGM</sequence>
<comment type="caution">
    <text evidence="2">The sequence shown here is derived from an EMBL/GenBank/DDBJ whole genome shotgun (WGS) entry which is preliminary data.</text>
</comment>
<dbReference type="STRING" id="1837282.A6F49_13125"/>
<feature type="transmembrane region" description="Helical" evidence="1">
    <location>
        <begin position="23"/>
        <end position="42"/>
    </location>
</feature>
<evidence type="ECO:0000313" key="2">
    <source>
        <dbReference type="EMBL" id="OAV60301.1"/>
    </source>
</evidence>
<feature type="transmembrane region" description="Helical" evidence="1">
    <location>
        <begin position="136"/>
        <end position="157"/>
    </location>
</feature>
<feature type="transmembrane region" description="Helical" evidence="1">
    <location>
        <begin position="107"/>
        <end position="124"/>
    </location>
</feature>
<proteinExistence type="predicted"/>